<feature type="region of interest" description="Disordered" evidence="1">
    <location>
        <begin position="774"/>
        <end position="817"/>
    </location>
</feature>
<feature type="region of interest" description="Disordered" evidence="1">
    <location>
        <begin position="164"/>
        <end position="568"/>
    </location>
</feature>
<feature type="compositionally biased region" description="Low complexity" evidence="1">
    <location>
        <begin position="429"/>
        <end position="440"/>
    </location>
</feature>
<feature type="domain" description="TERF2-interacting telomeric protein 1 Myb" evidence="2">
    <location>
        <begin position="8"/>
        <end position="60"/>
    </location>
</feature>
<feature type="compositionally biased region" description="Basic residues" evidence="1">
    <location>
        <begin position="367"/>
        <end position="377"/>
    </location>
</feature>
<sequence length="1013" mass="110791">MPSGRNSFTEEDETFLVEYLAGCKDRKGNLVYQRLEYNNTGQWPWSSRHPWQSWRHRYIRDSDYFDRRIRKYLGGKNRAASPDEINEKQASTSHASESKTSKRKRTVVENAGQQKRPKLENDIPEPMYGRKGSLPSTGWREGSGSASSSIDFVPISQYRQRALAALKGRGQGPGPSSVMQSQYKEAADGSKSPDTSSSGDLEEHSLRPSPHKQVKTLVTPPGLSIPSSQGKQRDDEKTSFNPPGSGYLDADDMDDRGRGSHEMESNPEPVEDEDSEVDHMLSDLISPAVDVDNDVGAYPPTPSPPIPPSSKLPSKTTRRNGKGKRVPSAIENIDHSDSSEEMSSDTDRPFPPPRPVPQLVEDPFGGTRHKQHSRRKIAYSSDSEAQPKEPLKSAWPPDRQVKQSAIALQPPATANSSPSSVIHGETNGRSSPRPTSTESPARILHTDKERTVTSDRSRRESPVVLSTTDQESLYTQPFQNGKGNADDEEEIDDESAEEGGQESPSRSSSPGPTTQSASLDDGGGHPVRTVPSPPNSKSFHTPRRLSPVHPFDKPGSHRSGGLDRSGGVARQLVSAETADSVIKALKTFLSEMNRNMNQQGLREVEGAEGSSMMLLSENSLRERGSPVRKADHSNSVDSLAKSQSPLVTRSNSRSNVDSPVIDEDEDDVNSLPAPSGTSSASHSGDTDVFSVPKKVDIDYAQRFQPGSVTTPSPKRNVDGADTVMSSISSVGDRSPLSAFQKGQKREVDTVDLDHGQTPNVSSHSNVVDLRKMARMQRRKSGQVSLSTSSSVVSGVTPASSRSSFSDSTQSPLKLSTSDQSRLIEQEIQNMVDQYGFPHEYVRTTWKRAGSLEKAAEVLAQLRDQAELLLPPPNKRRSPFSGTGVARQRGLLLSTPENSSSDSSNARARGRRSSHLSETTEVRRAVDSSRAHSTSRLSRSPTRRPMRLSSADRNPFNPLILDKPIPNAGYSPPTHSRAGQVALLHSQGRMEQALERERRRATWGFGVFSVYKTA</sequence>
<evidence type="ECO:0000259" key="2">
    <source>
        <dbReference type="Pfam" id="PF08914"/>
    </source>
</evidence>
<dbReference type="SUPFAM" id="SSF46689">
    <property type="entry name" value="Homeodomain-like"/>
    <property type="match status" value="1"/>
</dbReference>
<feature type="compositionally biased region" description="Polar residues" evidence="1">
    <location>
        <begin position="635"/>
        <end position="657"/>
    </location>
</feature>
<protein>
    <recommendedName>
        <fullName evidence="2">TERF2-interacting telomeric protein 1 Myb domain-containing protein</fullName>
    </recommendedName>
</protein>
<dbReference type="InterPro" id="IPR009057">
    <property type="entry name" value="Homeodomain-like_sf"/>
</dbReference>
<dbReference type="AlphaFoldDB" id="A0A8H5HUR3"/>
<dbReference type="EMBL" id="JAACJN010000019">
    <property type="protein sequence ID" value="KAF5389941.1"/>
    <property type="molecule type" value="Genomic_DNA"/>
</dbReference>
<dbReference type="InterPro" id="IPR015010">
    <property type="entry name" value="TERF2IP_Myb"/>
</dbReference>
<feature type="compositionally biased region" description="Basic and acidic residues" evidence="1">
    <location>
        <begin position="917"/>
        <end position="929"/>
    </location>
</feature>
<feature type="compositionally biased region" description="Low complexity" evidence="1">
    <location>
        <begin position="781"/>
        <end position="810"/>
    </location>
</feature>
<reference evidence="3 4" key="1">
    <citation type="journal article" date="2020" name="ISME J.">
        <title>Uncovering the hidden diversity of litter-decomposition mechanisms in mushroom-forming fungi.</title>
        <authorList>
            <person name="Floudas D."/>
            <person name="Bentzer J."/>
            <person name="Ahren D."/>
            <person name="Johansson T."/>
            <person name="Persson P."/>
            <person name="Tunlid A."/>
        </authorList>
    </citation>
    <scope>NUCLEOTIDE SEQUENCE [LARGE SCALE GENOMIC DNA]</scope>
    <source>
        <strain evidence="3 4">CBS 406.79</strain>
    </source>
</reference>
<feature type="region of interest" description="Disordered" evidence="1">
    <location>
        <begin position="78"/>
        <end position="149"/>
    </location>
</feature>
<feature type="region of interest" description="Disordered" evidence="1">
    <location>
        <begin position="725"/>
        <end position="744"/>
    </location>
</feature>
<name>A0A8H5HUR3_9AGAR</name>
<comment type="caution">
    <text evidence="3">The sequence shown here is derived from an EMBL/GenBank/DDBJ whole genome shotgun (WGS) entry which is preliminary data.</text>
</comment>
<dbReference type="Pfam" id="PF08914">
    <property type="entry name" value="Myb_Rap1"/>
    <property type="match status" value="1"/>
</dbReference>
<feature type="compositionally biased region" description="Basic and acidic residues" evidence="1">
    <location>
        <begin position="619"/>
        <end position="634"/>
    </location>
</feature>
<dbReference type="OrthoDB" id="435460at2759"/>
<evidence type="ECO:0000313" key="4">
    <source>
        <dbReference type="Proteomes" id="UP000518752"/>
    </source>
</evidence>
<feature type="compositionally biased region" description="Basic and acidic residues" evidence="1">
    <location>
        <begin position="444"/>
        <end position="461"/>
    </location>
</feature>
<dbReference type="Gene3D" id="1.10.10.60">
    <property type="entry name" value="Homeodomain-like"/>
    <property type="match status" value="1"/>
</dbReference>
<feature type="compositionally biased region" description="Basic and acidic residues" evidence="1">
    <location>
        <begin position="255"/>
        <end position="264"/>
    </location>
</feature>
<proteinExistence type="predicted"/>
<feature type="compositionally biased region" description="Acidic residues" evidence="1">
    <location>
        <begin position="486"/>
        <end position="500"/>
    </location>
</feature>
<dbReference type="CDD" id="cd11655">
    <property type="entry name" value="rap1_myb-like"/>
    <property type="match status" value="1"/>
</dbReference>
<feature type="compositionally biased region" description="Basic residues" evidence="1">
    <location>
        <begin position="316"/>
        <end position="325"/>
    </location>
</feature>
<gene>
    <name evidence="3" type="ORF">D9757_003651</name>
</gene>
<dbReference type="Proteomes" id="UP000518752">
    <property type="component" value="Unassembled WGS sequence"/>
</dbReference>
<accession>A0A8H5HUR3</accession>
<feature type="region of interest" description="Disordered" evidence="1">
    <location>
        <begin position="889"/>
        <end position="958"/>
    </location>
</feature>
<feature type="region of interest" description="Disordered" evidence="1">
    <location>
        <begin position="599"/>
        <end position="693"/>
    </location>
</feature>
<feature type="compositionally biased region" description="Pro residues" evidence="1">
    <location>
        <begin position="299"/>
        <end position="310"/>
    </location>
</feature>
<evidence type="ECO:0000313" key="3">
    <source>
        <dbReference type="EMBL" id="KAF5389941.1"/>
    </source>
</evidence>
<organism evidence="3 4">
    <name type="scientific">Collybiopsis confluens</name>
    <dbReference type="NCBI Taxonomy" id="2823264"/>
    <lineage>
        <taxon>Eukaryota</taxon>
        <taxon>Fungi</taxon>
        <taxon>Dikarya</taxon>
        <taxon>Basidiomycota</taxon>
        <taxon>Agaricomycotina</taxon>
        <taxon>Agaricomycetes</taxon>
        <taxon>Agaricomycetidae</taxon>
        <taxon>Agaricales</taxon>
        <taxon>Marasmiineae</taxon>
        <taxon>Omphalotaceae</taxon>
        <taxon>Collybiopsis</taxon>
    </lineage>
</organism>
<feature type="compositionally biased region" description="Polar residues" evidence="1">
    <location>
        <begin position="464"/>
        <end position="482"/>
    </location>
</feature>
<keyword evidence="4" id="KW-1185">Reference proteome</keyword>
<feature type="compositionally biased region" description="Low complexity" evidence="1">
    <location>
        <begin position="501"/>
        <end position="516"/>
    </location>
</feature>
<feature type="compositionally biased region" description="Low complexity" evidence="1">
    <location>
        <begin position="897"/>
        <end position="906"/>
    </location>
</feature>
<evidence type="ECO:0000256" key="1">
    <source>
        <dbReference type="SAM" id="MobiDB-lite"/>
    </source>
</evidence>